<gene>
    <name evidence="1" type="ORF">LTRI10_LOCUS526</name>
</gene>
<reference evidence="1 2" key="1">
    <citation type="submission" date="2024-04" db="EMBL/GenBank/DDBJ databases">
        <authorList>
            <person name="Fracassetti M."/>
        </authorList>
    </citation>
    <scope>NUCLEOTIDE SEQUENCE [LARGE SCALE GENOMIC DNA]</scope>
</reference>
<proteinExistence type="predicted"/>
<protein>
    <submittedName>
        <fullName evidence="1">Uncharacterized protein</fullName>
    </submittedName>
</protein>
<keyword evidence="2" id="KW-1185">Reference proteome</keyword>
<name>A0AAV2C9S4_9ROSI</name>
<dbReference type="Proteomes" id="UP001497516">
    <property type="component" value="Chromosome 1"/>
</dbReference>
<sequence>MAEQDEKQRDWRTHLPGELLDTIMRRLTKLLPNYGTSSASKPWRLAVLDQEQNPPKFLQSLPWQMYFPTEAGNSCPGGADDCHRFIDVAENDKCHLHINLAPDTFSHGSAYGWLILQQEQYEHWLPRAAGTLSCSLLVEPFDGEKDPSRE</sequence>
<evidence type="ECO:0000313" key="1">
    <source>
        <dbReference type="EMBL" id="CAL1352565.1"/>
    </source>
</evidence>
<accession>A0AAV2C9S4</accession>
<dbReference type="EMBL" id="OZ034813">
    <property type="protein sequence ID" value="CAL1352565.1"/>
    <property type="molecule type" value="Genomic_DNA"/>
</dbReference>
<evidence type="ECO:0000313" key="2">
    <source>
        <dbReference type="Proteomes" id="UP001497516"/>
    </source>
</evidence>
<organism evidence="1 2">
    <name type="scientific">Linum trigynum</name>
    <dbReference type="NCBI Taxonomy" id="586398"/>
    <lineage>
        <taxon>Eukaryota</taxon>
        <taxon>Viridiplantae</taxon>
        <taxon>Streptophyta</taxon>
        <taxon>Embryophyta</taxon>
        <taxon>Tracheophyta</taxon>
        <taxon>Spermatophyta</taxon>
        <taxon>Magnoliopsida</taxon>
        <taxon>eudicotyledons</taxon>
        <taxon>Gunneridae</taxon>
        <taxon>Pentapetalae</taxon>
        <taxon>rosids</taxon>
        <taxon>fabids</taxon>
        <taxon>Malpighiales</taxon>
        <taxon>Linaceae</taxon>
        <taxon>Linum</taxon>
    </lineage>
</organism>
<dbReference type="AlphaFoldDB" id="A0AAV2C9S4"/>